<evidence type="ECO:0000256" key="2">
    <source>
        <dbReference type="ARBA" id="ARBA00022729"/>
    </source>
</evidence>
<keyword evidence="2 3" id="KW-0732">Signal</keyword>
<dbReference type="GO" id="GO:0043190">
    <property type="term" value="C:ATP-binding cassette (ABC) transporter complex"/>
    <property type="evidence" value="ECO:0007669"/>
    <property type="project" value="InterPro"/>
</dbReference>
<dbReference type="Proteomes" id="UP000186895">
    <property type="component" value="Unassembled WGS sequence"/>
</dbReference>
<organism evidence="5 6">
    <name type="scientific">Marinobacterium stanieri</name>
    <dbReference type="NCBI Taxonomy" id="49186"/>
    <lineage>
        <taxon>Bacteria</taxon>
        <taxon>Pseudomonadati</taxon>
        <taxon>Pseudomonadota</taxon>
        <taxon>Gammaproteobacteria</taxon>
        <taxon>Oceanospirillales</taxon>
        <taxon>Oceanospirillaceae</taxon>
        <taxon>Marinobacterium</taxon>
    </lineage>
</organism>
<dbReference type="InterPro" id="IPR039424">
    <property type="entry name" value="SBP_5"/>
</dbReference>
<dbReference type="PIRSF" id="PIRSF002741">
    <property type="entry name" value="MppA"/>
    <property type="match status" value="1"/>
</dbReference>
<name>A0A1N6URC3_9GAMM</name>
<evidence type="ECO:0000256" key="1">
    <source>
        <dbReference type="ARBA" id="ARBA00005695"/>
    </source>
</evidence>
<evidence type="ECO:0000256" key="3">
    <source>
        <dbReference type="SAM" id="SignalP"/>
    </source>
</evidence>
<dbReference type="SUPFAM" id="SSF53850">
    <property type="entry name" value="Periplasmic binding protein-like II"/>
    <property type="match status" value="1"/>
</dbReference>
<gene>
    <name evidence="5" type="ORF">SAMN05421647_107176</name>
</gene>
<evidence type="ECO:0000313" key="6">
    <source>
        <dbReference type="Proteomes" id="UP000186895"/>
    </source>
</evidence>
<dbReference type="AlphaFoldDB" id="A0A1N6URC3"/>
<dbReference type="EMBL" id="FTMN01000007">
    <property type="protein sequence ID" value="SIQ68178.1"/>
    <property type="molecule type" value="Genomic_DNA"/>
</dbReference>
<feature type="domain" description="Solute-binding protein family 5" evidence="4">
    <location>
        <begin position="79"/>
        <end position="408"/>
    </location>
</feature>
<dbReference type="InterPro" id="IPR000914">
    <property type="entry name" value="SBP_5_dom"/>
</dbReference>
<dbReference type="Gene3D" id="3.40.190.10">
    <property type="entry name" value="Periplasmic binding protein-like II"/>
    <property type="match status" value="1"/>
</dbReference>
<feature type="signal peptide" evidence="3">
    <location>
        <begin position="1"/>
        <end position="33"/>
    </location>
</feature>
<accession>A0A1N6URC3</accession>
<comment type="similarity">
    <text evidence="1">Belongs to the bacterial solute-binding protein 5 family.</text>
</comment>
<dbReference type="GO" id="GO:1904680">
    <property type="term" value="F:peptide transmembrane transporter activity"/>
    <property type="evidence" value="ECO:0007669"/>
    <property type="project" value="TreeGrafter"/>
</dbReference>
<feature type="chain" id="PRO_5012794546" evidence="3">
    <location>
        <begin position="34"/>
        <end position="503"/>
    </location>
</feature>
<dbReference type="Pfam" id="PF00496">
    <property type="entry name" value="SBP_bac_5"/>
    <property type="match status" value="1"/>
</dbReference>
<evidence type="ECO:0000259" key="4">
    <source>
        <dbReference type="Pfam" id="PF00496"/>
    </source>
</evidence>
<protein>
    <submittedName>
        <fullName evidence="5">Peptide/nickel transport system substrate-binding protein</fullName>
    </submittedName>
</protein>
<sequence>MQKPYKSFKLSLSRSLKHLLVCAFLLFSLPLQANEQVRLGIQLEPPSLDPTRTAAASAGEITWCNIFEGLTVVNGEGLLKPRLAKEWSLSEDGLTYTFKLHKGVMFHDGTDFNAQVAAFSLQRILNAENQNPQRKWFEQVASITAEDDYTLIIHLYRPDSMLPFALSLPAAVMVHPESAANNGERPVGTGPYLLDHWDKGNAVTLERNPDYWGKQPVLDSASFIFMKTSVGTENALAEGLVDGLLSVTRVGNRFVIRPDYRMNARKLQSKMILAINNAKPPFNDLQVRRALSHAIDRKRVSQLYGAQFQPDLIGSHFPPSHPAYVDLVDRYPYNPEKARILLAEGGVSEGKPVRLTIPPTDYGRYGGLIIAEDLERVGFKVELEQVDWPTWLDKVFTQKDYELTLIMHVEPMDLNIYARDNYYFNYDNQDFKQIWEQVLNARNNDDLNRLLGDAQRKITEDAVNVFLFMRPEQNLMDKRLAGIWNKTPIPSFVLEDVHWTKAR</sequence>
<dbReference type="PANTHER" id="PTHR30290:SF38">
    <property type="entry name" value="D,D-DIPEPTIDE-BINDING PERIPLASMIC PROTEIN DDPA-RELATED"/>
    <property type="match status" value="1"/>
</dbReference>
<evidence type="ECO:0000313" key="5">
    <source>
        <dbReference type="EMBL" id="SIQ68178.1"/>
    </source>
</evidence>
<proteinExistence type="inferred from homology"/>
<dbReference type="RefSeq" id="WP_076464043.1">
    <property type="nucleotide sequence ID" value="NZ_FTMN01000007.1"/>
</dbReference>
<dbReference type="InterPro" id="IPR030678">
    <property type="entry name" value="Peptide/Ni-bd"/>
</dbReference>
<keyword evidence="6" id="KW-1185">Reference proteome</keyword>
<dbReference type="STRING" id="49186.SAMN05421647_107176"/>
<dbReference type="GO" id="GO:0030288">
    <property type="term" value="C:outer membrane-bounded periplasmic space"/>
    <property type="evidence" value="ECO:0007669"/>
    <property type="project" value="UniProtKB-ARBA"/>
</dbReference>
<dbReference type="eggNOG" id="COG0747">
    <property type="taxonomic scope" value="Bacteria"/>
</dbReference>
<dbReference type="GO" id="GO:0015833">
    <property type="term" value="P:peptide transport"/>
    <property type="evidence" value="ECO:0007669"/>
    <property type="project" value="TreeGrafter"/>
</dbReference>
<reference evidence="5 6" key="1">
    <citation type="submission" date="2017-01" db="EMBL/GenBank/DDBJ databases">
        <authorList>
            <person name="Mah S.A."/>
            <person name="Swanson W.J."/>
            <person name="Moy G.W."/>
            <person name="Vacquier V.D."/>
        </authorList>
    </citation>
    <scope>NUCLEOTIDE SEQUENCE [LARGE SCALE GENOMIC DNA]</scope>
    <source>
        <strain evidence="5 6">DSM 7027</strain>
    </source>
</reference>
<dbReference type="PANTHER" id="PTHR30290">
    <property type="entry name" value="PERIPLASMIC BINDING COMPONENT OF ABC TRANSPORTER"/>
    <property type="match status" value="1"/>
</dbReference>
<dbReference type="Gene3D" id="3.10.105.10">
    <property type="entry name" value="Dipeptide-binding Protein, Domain 3"/>
    <property type="match status" value="1"/>
</dbReference>